<dbReference type="Proteomes" id="UP000318571">
    <property type="component" value="Chromosome 9"/>
</dbReference>
<dbReference type="PROSITE" id="PS50082">
    <property type="entry name" value="WD_REPEATS_2"/>
    <property type="match status" value="3"/>
</dbReference>
<protein>
    <recommendedName>
        <fullName evidence="9">CDC20/Fizzy WD40 domain-containing protein</fullName>
    </recommendedName>
</protein>
<feature type="compositionally biased region" description="Low complexity" evidence="8">
    <location>
        <begin position="30"/>
        <end position="51"/>
    </location>
</feature>
<dbReference type="AlphaFoldDB" id="A0A553NZX1"/>
<dbReference type="CDD" id="cd00200">
    <property type="entry name" value="WD40"/>
    <property type="match status" value="1"/>
</dbReference>
<dbReference type="PROSITE" id="PS50294">
    <property type="entry name" value="WD_REPEATS_REGION"/>
    <property type="match status" value="2"/>
</dbReference>
<evidence type="ECO:0000256" key="5">
    <source>
        <dbReference type="ARBA" id="ARBA00022776"/>
    </source>
</evidence>
<dbReference type="SMART" id="SM00320">
    <property type="entry name" value="WD40"/>
    <property type="match status" value="7"/>
</dbReference>
<keyword evidence="3" id="KW-0132">Cell division</keyword>
<keyword evidence="6" id="KW-0131">Cell cycle</keyword>
<reference evidence="10 11" key="1">
    <citation type="journal article" date="2018" name="Nat. Ecol. Evol.">
        <title>Genomic signatures of mitonuclear coevolution across populations of Tigriopus californicus.</title>
        <authorList>
            <person name="Barreto F.S."/>
            <person name="Watson E.T."/>
            <person name="Lima T.G."/>
            <person name="Willett C.S."/>
            <person name="Edmands S."/>
            <person name="Li W."/>
            <person name="Burton R.S."/>
        </authorList>
    </citation>
    <scope>NUCLEOTIDE SEQUENCE [LARGE SCALE GENOMIC DNA]</scope>
    <source>
        <strain evidence="10 11">San Diego</strain>
    </source>
</reference>
<feature type="region of interest" description="Disordered" evidence="8">
    <location>
        <begin position="85"/>
        <end position="138"/>
    </location>
</feature>
<gene>
    <name evidence="10" type="ORF">TCAL_08248</name>
</gene>
<feature type="region of interest" description="Disordered" evidence="8">
    <location>
        <begin position="547"/>
        <end position="569"/>
    </location>
</feature>
<evidence type="ECO:0000256" key="6">
    <source>
        <dbReference type="ARBA" id="ARBA00023306"/>
    </source>
</evidence>
<evidence type="ECO:0000313" key="11">
    <source>
        <dbReference type="Proteomes" id="UP000318571"/>
    </source>
</evidence>
<dbReference type="InterPro" id="IPR001680">
    <property type="entry name" value="WD40_rpt"/>
</dbReference>
<sequence length="569" mass="61780">MSSQAWKFQSDLSSITRMDVPLKSACQPHAAPAAATNKGGSAPTGPAAASSMNRSGLNTSSLLNASRLNASSRFNPANNGSFSMSHSLLSTSAGPGSKRLSESIRKTPSKTPKNSPGRKENLTPGRKTPGGGPQDRFIPARQANDLETSHFRLMRSISDQSQIEAEATLSPSKREYRRQMSEALTGSELDASARIISYTNKAPKAPETHANGLKVLYTQPKTPGSVTAKKYIRHIPQVPERILDAPEIMNDYYLNLLDWSANNHLAVALGGHIYLWNASNGEIQQLCEMDSVEDYVCSVKWIKEGNILAVGNSAGDVALWDVEHLKRIRLMSGHTDRVASLSWNSYIVSSGSRSGQIHHGDVRVADHLVGQLEGHTQEVCGLAWSPDGKMLASGGNDNLLNVWSAAHGECFTDATPKYSFSHHQAAVKALAWCPWQPNVLASGGGTADRTIRIWNCNNGTSLHSVDTKSQVCALLWSKEYKELVSSHGFANNEISIWKYPTMTKVAELFGHTERVLHLSMSPDGSTIVSGGADETLRLWKCFQPDPSKKKQEIQSKSGGSKLISRAGIR</sequence>
<feature type="region of interest" description="Disordered" evidence="8">
    <location>
        <begin position="26"/>
        <end position="60"/>
    </location>
</feature>
<organism evidence="10 11">
    <name type="scientific">Tigriopus californicus</name>
    <name type="common">Marine copepod</name>
    <dbReference type="NCBI Taxonomy" id="6832"/>
    <lineage>
        <taxon>Eukaryota</taxon>
        <taxon>Metazoa</taxon>
        <taxon>Ecdysozoa</taxon>
        <taxon>Arthropoda</taxon>
        <taxon>Crustacea</taxon>
        <taxon>Multicrustacea</taxon>
        <taxon>Hexanauplia</taxon>
        <taxon>Copepoda</taxon>
        <taxon>Harpacticoida</taxon>
        <taxon>Harpacticidae</taxon>
        <taxon>Tigriopus</taxon>
    </lineage>
</organism>
<evidence type="ECO:0000256" key="4">
    <source>
        <dbReference type="ARBA" id="ARBA00022737"/>
    </source>
</evidence>
<evidence type="ECO:0000313" key="10">
    <source>
        <dbReference type="EMBL" id="TRY70981.1"/>
    </source>
</evidence>
<dbReference type="Gene3D" id="2.130.10.10">
    <property type="entry name" value="YVTN repeat-like/Quinoprotein amine dehydrogenase"/>
    <property type="match status" value="1"/>
</dbReference>
<name>A0A553NZX1_TIGCA</name>
<accession>A0A553NZX1</accession>
<dbReference type="InterPro" id="IPR056150">
    <property type="entry name" value="WD40_CDC20-Fz"/>
</dbReference>
<comment type="similarity">
    <text evidence="1">Belongs to the WD repeat CDC20/Fizzy family.</text>
</comment>
<evidence type="ECO:0000256" key="3">
    <source>
        <dbReference type="ARBA" id="ARBA00022618"/>
    </source>
</evidence>
<dbReference type="InterPro" id="IPR033010">
    <property type="entry name" value="Cdc20/Fizzy"/>
</dbReference>
<evidence type="ECO:0000256" key="8">
    <source>
        <dbReference type="SAM" id="MobiDB-lite"/>
    </source>
</evidence>
<proteinExistence type="inferred from homology"/>
<dbReference type="OrthoDB" id="10263272at2759"/>
<dbReference type="GO" id="GO:0010997">
    <property type="term" value="F:anaphase-promoting complex binding"/>
    <property type="evidence" value="ECO:0007669"/>
    <property type="project" value="InterPro"/>
</dbReference>
<keyword evidence="11" id="KW-1185">Reference proteome</keyword>
<feature type="domain" description="CDC20/Fizzy WD40" evidence="9">
    <location>
        <begin position="243"/>
        <end position="539"/>
    </location>
</feature>
<comment type="caution">
    <text evidence="10">The sequence shown here is derived from an EMBL/GenBank/DDBJ whole genome shotgun (WGS) entry which is preliminary data.</text>
</comment>
<dbReference type="InterPro" id="IPR036322">
    <property type="entry name" value="WD40_repeat_dom_sf"/>
</dbReference>
<keyword evidence="2 7" id="KW-0853">WD repeat</keyword>
<keyword evidence="4" id="KW-0677">Repeat</keyword>
<dbReference type="Pfam" id="PF24807">
    <property type="entry name" value="WD40_CDC20-Fz"/>
    <property type="match status" value="1"/>
</dbReference>
<dbReference type="InterPro" id="IPR015943">
    <property type="entry name" value="WD40/YVTN_repeat-like_dom_sf"/>
</dbReference>
<feature type="repeat" description="WD" evidence="7">
    <location>
        <begin position="289"/>
        <end position="330"/>
    </location>
</feature>
<evidence type="ECO:0000256" key="7">
    <source>
        <dbReference type="PROSITE-ProRule" id="PRU00221"/>
    </source>
</evidence>
<dbReference type="STRING" id="6832.A0A553NZX1"/>
<dbReference type="PANTHER" id="PTHR19918:SF8">
    <property type="entry name" value="FI02843P"/>
    <property type="match status" value="1"/>
</dbReference>
<dbReference type="SUPFAM" id="SSF50978">
    <property type="entry name" value="WD40 repeat-like"/>
    <property type="match status" value="1"/>
</dbReference>
<dbReference type="GO" id="GO:1990757">
    <property type="term" value="F:ubiquitin ligase activator activity"/>
    <property type="evidence" value="ECO:0007669"/>
    <property type="project" value="TreeGrafter"/>
</dbReference>
<dbReference type="GO" id="GO:0031145">
    <property type="term" value="P:anaphase-promoting complex-dependent catabolic process"/>
    <property type="evidence" value="ECO:0007669"/>
    <property type="project" value="TreeGrafter"/>
</dbReference>
<dbReference type="OMA" id="PVKSHHG"/>
<dbReference type="EMBL" id="VCGU01000009">
    <property type="protein sequence ID" value="TRY70981.1"/>
    <property type="molecule type" value="Genomic_DNA"/>
</dbReference>
<feature type="repeat" description="WD" evidence="7">
    <location>
        <begin position="508"/>
        <end position="540"/>
    </location>
</feature>
<dbReference type="GO" id="GO:1905786">
    <property type="term" value="P:positive regulation of anaphase-promoting complex-dependent catabolic process"/>
    <property type="evidence" value="ECO:0007669"/>
    <property type="project" value="TreeGrafter"/>
</dbReference>
<keyword evidence="5" id="KW-0498">Mitosis</keyword>
<evidence type="ECO:0000256" key="1">
    <source>
        <dbReference type="ARBA" id="ARBA00006445"/>
    </source>
</evidence>
<dbReference type="PANTHER" id="PTHR19918">
    <property type="entry name" value="CELL DIVISION CYCLE 20 CDC20 FIZZY -RELATED"/>
    <property type="match status" value="1"/>
</dbReference>
<evidence type="ECO:0000256" key="2">
    <source>
        <dbReference type="ARBA" id="ARBA00022574"/>
    </source>
</evidence>
<dbReference type="GO" id="GO:0051301">
    <property type="term" value="P:cell division"/>
    <property type="evidence" value="ECO:0007669"/>
    <property type="project" value="UniProtKB-KW"/>
</dbReference>
<dbReference type="GO" id="GO:0005680">
    <property type="term" value="C:anaphase-promoting complex"/>
    <property type="evidence" value="ECO:0007669"/>
    <property type="project" value="TreeGrafter"/>
</dbReference>
<feature type="repeat" description="WD" evidence="7">
    <location>
        <begin position="372"/>
        <end position="413"/>
    </location>
</feature>
<evidence type="ECO:0000259" key="9">
    <source>
        <dbReference type="Pfam" id="PF24807"/>
    </source>
</evidence>